<keyword evidence="1" id="KW-0812">Transmembrane</keyword>
<protein>
    <recommendedName>
        <fullName evidence="4">DUF304 domain-containing protein</fullName>
    </recommendedName>
</protein>
<accession>A0A023WY10</accession>
<organism evidence="2 3">
    <name type="scientific">Stutzerimonas stutzeri</name>
    <name type="common">Pseudomonas stutzeri</name>
    <dbReference type="NCBI Taxonomy" id="316"/>
    <lineage>
        <taxon>Bacteria</taxon>
        <taxon>Pseudomonadati</taxon>
        <taxon>Pseudomonadota</taxon>
        <taxon>Gammaproteobacteria</taxon>
        <taxon>Pseudomonadales</taxon>
        <taxon>Pseudomonadaceae</taxon>
        <taxon>Stutzerimonas</taxon>
    </lineage>
</organism>
<reference evidence="2 3" key="1">
    <citation type="submission" date="2014-03" db="EMBL/GenBank/DDBJ databases">
        <title>Complete genome sequence of Pseudomonas stutzeri 19SMN4.</title>
        <authorList>
            <person name="Brunet-Galmes I."/>
            <person name="Nogales B."/>
            <person name="Busquets A."/>
            <person name="Pena A."/>
            <person name="Gomila M."/>
            <person name="Garcia-Valdes E."/>
            <person name="Lalucat J."/>
            <person name="Bennasar A."/>
            <person name="Bosch R."/>
        </authorList>
    </citation>
    <scope>NUCLEOTIDE SEQUENCE [LARGE SCALE GENOMIC DNA]</scope>
    <source>
        <strain evidence="2 3">19SMN4</strain>
    </source>
</reference>
<evidence type="ECO:0000313" key="2">
    <source>
        <dbReference type="EMBL" id="AHY45092.1"/>
    </source>
</evidence>
<proteinExistence type="predicted"/>
<name>A0A023WY10_STUST</name>
<dbReference type="EMBL" id="CP007509">
    <property type="protein sequence ID" value="AHY45092.1"/>
    <property type="molecule type" value="Genomic_DNA"/>
</dbReference>
<evidence type="ECO:0008006" key="4">
    <source>
        <dbReference type="Google" id="ProtNLM"/>
    </source>
</evidence>
<dbReference type="AlphaFoldDB" id="A0A023WY10"/>
<dbReference type="Proteomes" id="UP000025238">
    <property type="component" value="Chromosome"/>
</dbReference>
<sequence length="159" mass="17419">MTRKTFAYRPNMIKMFLITLVFALLSSFAALGSHHASGPRVLIRLFNSMGLDINQVIKLVGFLGMGMSLVALAMLVYAMFATGRSVSIGDGRVRIPGSIFSSKVLEVRTSDIHDVSLIDVFGQKIIRLNHLAGTIDMPSSMFPDKQTFDDCFAALSSVR</sequence>
<evidence type="ECO:0000256" key="1">
    <source>
        <dbReference type="SAM" id="Phobius"/>
    </source>
</evidence>
<keyword evidence="1" id="KW-0472">Membrane</keyword>
<dbReference type="PATRIC" id="fig|316.97.peg.1953"/>
<dbReference type="KEGG" id="pstu:UIB01_09765"/>
<gene>
    <name evidence="2" type="ORF">UIB01_09765</name>
</gene>
<keyword evidence="1" id="KW-1133">Transmembrane helix</keyword>
<evidence type="ECO:0000313" key="3">
    <source>
        <dbReference type="Proteomes" id="UP000025238"/>
    </source>
</evidence>
<feature type="transmembrane region" description="Helical" evidence="1">
    <location>
        <begin position="56"/>
        <end position="80"/>
    </location>
</feature>